<keyword evidence="1" id="KW-0812">Transmembrane</keyword>
<dbReference type="AlphaFoldDB" id="B7APA4"/>
<name>B7APA4_9FIRM</name>
<protein>
    <recommendedName>
        <fullName evidence="4">DUF4956 domain-containing protein</fullName>
    </recommendedName>
</protein>
<dbReference type="STRING" id="483218.BACPEC_00508"/>
<evidence type="ECO:0000313" key="3">
    <source>
        <dbReference type="Proteomes" id="UP000003136"/>
    </source>
</evidence>
<dbReference type="HOGENOM" id="CLU_100966_1_0_9"/>
<dbReference type="Pfam" id="PF16316">
    <property type="entry name" value="DUF4956"/>
    <property type="match status" value="1"/>
</dbReference>
<feature type="transmembrane region" description="Helical" evidence="1">
    <location>
        <begin position="20"/>
        <end position="45"/>
    </location>
</feature>
<feature type="transmembrane region" description="Helical" evidence="1">
    <location>
        <begin position="103"/>
        <end position="127"/>
    </location>
</feature>
<dbReference type="EMBL" id="ABVQ01000034">
    <property type="protein sequence ID" value="EEC58378.1"/>
    <property type="molecule type" value="Genomic_DNA"/>
</dbReference>
<evidence type="ECO:0000313" key="2">
    <source>
        <dbReference type="EMBL" id="EEC58378.1"/>
    </source>
</evidence>
<organism evidence="2 3">
    <name type="scientific">[Bacteroides] pectinophilus ATCC 43243</name>
    <dbReference type="NCBI Taxonomy" id="483218"/>
    <lineage>
        <taxon>Bacteria</taxon>
        <taxon>Bacillati</taxon>
        <taxon>Bacillota</taxon>
        <taxon>Clostridia</taxon>
        <taxon>Eubacteriales</taxon>
    </lineage>
</organism>
<keyword evidence="3" id="KW-1185">Reference proteome</keyword>
<accession>B7APA4</accession>
<reference evidence="2 3" key="2">
    <citation type="submission" date="2008-11" db="EMBL/GenBank/DDBJ databases">
        <authorList>
            <person name="Fulton L."/>
            <person name="Clifton S."/>
            <person name="Fulton B."/>
            <person name="Xu J."/>
            <person name="Minx P."/>
            <person name="Pepin K.H."/>
            <person name="Johnson M."/>
            <person name="Bhonagiri V."/>
            <person name="Nash W.E."/>
            <person name="Mardis E.R."/>
            <person name="Wilson R.K."/>
        </authorList>
    </citation>
    <scope>NUCLEOTIDE SEQUENCE [LARGE SCALE GENOMIC DNA]</scope>
    <source>
        <strain evidence="2 3">ATCC 43243</strain>
    </source>
</reference>
<reference evidence="2 3" key="1">
    <citation type="submission" date="2008-11" db="EMBL/GenBank/DDBJ databases">
        <title>Draft genome sequence of Bacteroides pectinophilus (ATCC 43243).</title>
        <authorList>
            <person name="Sudarsanam P."/>
            <person name="Ley R."/>
            <person name="Guruge J."/>
            <person name="Turnbaugh P.J."/>
            <person name="Mahowald M."/>
            <person name="Liep D."/>
            <person name="Gordon J."/>
        </authorList>
    </citation>
    <scope>NUCLEOTIDE SEQUENCE [LARGE SCALE GENOMIC DNA]</scope>
    <source>
        <strain evidence="2 3">ATCC 43243</strain>
    </source>
</reference>
<evidence type="ECO:0000256" key="1">
    <source>
        <dbReference type="SAM" id="Phobius"/>
    </source>
</evidence>
<proteinExistence type="predicted"/>
<evidence type="ECO:0008006" key="4">
    <source>
        <dbReference type="Google" id="ProtNLM"/>
    </source>
</evidence>
<dbReference type="eggNOG" id="COG1285">
    <property type="taxonomic scope" value="Bacteria"/>
</dbReference>
<comment type="caution">
    <text evidence="2">The sequence shown here is derived from an EMBL/GenBank/DDBJ whole genome shotgun (WGS) entry which is preliminary data.</text>
</comment>
<dbReference type="InterPro" id="IPR032531">
    <property type="entry name" value="DUF4956"/>
</dbReference>
<keyword evidence="1" id="KW-1133">Transmembrane helix</keyword>
<sequence length="232" mass="25401">MEINMITIFQSIADTTTGTVTIQTFLICIIASVVLGVVIAAAHMYRNTYTKSFVGTLVLMPAIVALVIMLVNGNLGAGVAVMGAFSLVRFRSVPGTAREINSIFLAMAVGLACGMGYIGAAVVFVIIMELVNVVLTLSSFGDRPELERSLRITIPESLDYTDVFEEIFDKYVTKCELVNVKTSSMGSLFKLEYRIRLKDSGTEKDMIDELRCRNGNLEIMCSRAANQAREEL</sequence>
<gene>
    <name evidence="2" type="ORF">BACPEC_00508</name>
</gene>
<dbReference type="Proteomes" id="UP000003136">
    <property type="component" value="Unassembled WGS sequence"/>
</dbReference>
<keyword evidence="1" id="KW-0472">Membrane</keyword>
<feature type="transmembrane region" description="Helical" evidence="1">
    <location>
        <begin position="57"/>
        <end position="83"/>
    </location>
</feature>